<feature type="compositionally biased region" description="Low complexity" evidence="8">
    <location>
        <begin position="288"/>
        <end position="297"/>
    </location>
</feature>
<dbReference type="InterPro" id="IPR050649">
    <property type="entry name" value="Paired_Homeobox_TFs"/>
</dbReference>
<keyword evidence="11" id="KW-1185">Reference proteome</keyword>
<dbReference type="InterPro" id="IPR017970">
    <property type="entry name" value="Homeobox_CS"/>
</dbReference>
<keyword evidence="4 6" id="KW-0371">Homeobox</keyword>
<evidence type="ECO:0000313" key="11">
    <source>
        <dbReference type="Proteomes" id="UP000729913"/>
    </source>
</evidence>
<comment type="caution">
    <text evidence="10">The sequence shown here is derived from an EMBL/GenBank/DDBJ whole genome shotgun (WGS) entry which is preliminary data.</text>
</comment>
<dbReference type="GO" id="GO:0005634">
    <property type="term" value="C:nucleus"/>
    <property type="evidence" value="ECO:0007669"/>
    <property type="project" value="UniProtKB-SubCell"/>
</dbReference>
<evidence type="ECO:0000256" key="7">
    <source>
        <dbReference type="RuleBase" id="RU000682"/>
    </source>
</evidence>
<keyword evidence="5 6" id="KW-0539">Nucleus</keyword>
<feature type="non-terminal residue" evidence="10">
    <location>
        <position position="1"/>
    </location>
</feature>
<comment type="subcellular location">
    <subcellularLocation>
        <location evidence="1 6 7">Nucleus</location>
    </subcellularLocation>
</comment>
<dbReference type="Proteomes" id="UP000729913">
    <property type="component" value="Unassembled WGS sequence"/>
</dbReference>
<dbReference type="CDD" id="cd00086">
    <property type="entry name" value="homeodomain"/>
    <property type="match status" value="1"/>
</dbReference>
<reference evidence="10" key="2">
    <citation type="submission" date="2021-04" db="EMBL/GenBank/DDBJ databases">
        <title>Genome-wide patterns of bracovirus chromosomal integration into multiple host tissues during parasitism.</title>
        <authorList>
            <person name="Chebbi M.A.C."/>
        </authorList>
    </citation>
    <scope>NUCLEOTIDE SEQUENCE</scope>
    <source>
        <tissue evidence="10">Whole body</tissue>
    </source>
</reference>
<reference evidence="10" key="1">
    <citation type="submission" date="2020-03" db="EMBL/GenBank/DDBJ databases">
        <authorList>
            <person name="Chebbi M.A."/>
            <person name="Drezen J.M."/>
        </authorList>
    </citation>
    <scope>NUCLEOTIDE SEQUENCE</scope>
    <source>
        <tissue evidence="10">Whole body</tissue>
    </source>
</reference>
<dbReference type="PANTHER" id="PTHR24329:SF543">
    <property type="entry name" value="FI01017P-RELATED"/>
    <property type="match status" value="1"/>
</dbReference>
<keyword evidence="2" id="KW-0217">Developmental protein</keyword>
<dbReference type="GO" id="GO:0000981">
    <property type="term" value="F:DNA-binding transcription factor activity, RNA polymerase II-specific"/>
    <property type="evidence" value="ECO:0007669"/>
    <property type="project" value="InterPro"/>
</dbReference>
<feature type="compositionally biased region" description="Basic residues" evidence="8">
    <location>
        <begin position="220"/>
        <end position="233"/>
    </location>
</feature>
<feature type="domain" description="Homeobox" evidence="9">
    <location>
        <begin position="135"/>
        <end position="195"/>
    </location>
</feature>
<dbReference type="PROSITE" id="PS50071">
    <property type="entry name" value="HOMEOBOX_2"/>
    <property type="match status" value="1"/>
</dbReference>
<dbReference type="PROSITE" id="PS00027">
    <property type="entry name" value="HOMEOBOX_1"/>
    <property type="match status" value="1"/>
</dbReference>
<name>A0A8J5R177_9HYME</name>
<evidence type="ECO:0000259" key="9">
    <source>
        <dbReference type="PROSITE" id="PS50071"/>
    </source>
</evidence>
<feature type="region of interest" description="Disordered" evidence="8">
    <location>
        <begin position="277"/>
        <end position="297"/>
    </location>
</feature>
<dbReference type="PANTHER" id="PTHR24329">
    <property type="entry name" value="HOMEOBOX PROTEIN ARISTALESS"/>
    <property type="match status" value="1"/>
</dbReference>
<dbReference type="EMBL" id="JAAOIC020000054">
    <property type="protein sequence ID" value="KAG8035558.1"/>
    <property type="molecule type" value="Genomic_DNA"/>
</dbReference>
<proteinExistence type="predicted"/>
<evidence type="ECO:0000313" key="10">
    <source>
        <dbReference type="EMBL" id="KAG8035558.1"/>
    </source>
</evidence>
<sequence>MKPICKNLNSVCHINPPASPSADLALSTSIVQEEDNSLGEDFFPTMDLKAEDDDNVVETRELYLVNTPRDSLVTTDVIVTDNINEDINNDLSSSTIAGLMAGQSAVCFPTKFTYDFSSSPGSEERHQITIGVGKRKQRRYRTTFTNFQLEELERAFQKTHYPDVFFREELALRIQLTEARVQVWFQNRRAKWRKQEKQCKVGMSSHITDACQEVQQHHQQSTHHHHHHHHHHQQPQNTDQLLLETPLGSPPSIYLGMEWAGFSPFTNVTTTSPLIINGLTKPPESDDNPLLDPDLLQ</sequence>
<gene>
    <name evidence="10" type="ORF">G9C98_000986</name>
</gene>
<evidence type="ECO:0000256" key="6">
    <source>
        <dbReference type="PROSITE-ProRule" id="PRU00108"/>
    </source>
</evidence>
<dbReference type="OrthoDB" id="10248777at2759"/>
<evidence type="ECO:0000256" key="2">
    <source>
        <dbReference type="ARBA" id="ARBA00022473"/>
    </source>
</evidence>
<keyword evidence="3 6" id="KW-0238">DNA-binding</keyword>
<dbReference type="FunFam" id="1.10.10.60:FF:000102">
    <property type="entry name" value="Aristaless related homeobox"/>
    <property type="match status" value="1"/>
</dbReference>
<evidence type="ECO:0000256" key="3">
    <source>
        <dbReference type="ARBA" id="ARBA00023125"/>
    </source>
</evidence>
<accession>A0A8J5R177</accession>
<protein>
    <recommendedName>
        <fullName evidence="9">Homeobox domain-containing protein</fullName>
    </recommendedName>
</protein>
<evidence type="ECO:0000256" key="1">
    <source>
        <dbReference type="ARBA" id="ARBA00004123"/>
    </source>
</evidence>
<evidence type="ECO:0000256" key="4">
    <source>
        <dbReference type="ARBA" id="ARBA00023155"/>
    </source>
</evidence>
<organism evidence="10 11">
    <name type="scientific">Cotesia typhae</name>
    <dbReference type="NCBI Taxonomy" id="2053667"/>
    <lineage>
        <taxon>Eukaryota</taxon>
        <taxon>Metazoa</taxon>
        <taxon>Ecdysozoa</taxon>
        <taxon>Arthropoda</taxon>
        <taxon>Hexapoda</taxon>
        <taxon>Insecta</taxon>
        <taxon>Pterygota</taxon>
        <taxon>Neoptera</taxon>
        <taxon>Endopterygota</taxon>
        <taxon>Hymenoptera</taxon>
        <taxon>Apocrita</taxon>
        <taxon>Ichneumonoidea</taxon>
        <taxon>Braconidae</taxon>
        <taxon>Microgastrinae</taxon>
        <taxon>Cotesia</taxon>
    </lineage>
</organism>
<dbReference type="SMART" id="SM00389">
    <property type="entry name" value="HOX"/>
    <property type="match status" value="1"/>
</dbReference>
<dbReference type="GO" id="GO:0000977">
    <property type="term" value="F:RNA polymerase II transcription regulatory region sequence-specific DNA binding"/>
    <property type="evidence" value="ECO:0007669"/>
    <property type="project" value="TreeGrafter"/>
</dbReference>
<feature type="DNA-binding region" description="Homeobox" evidence="6">
    <location>
        <begin position="137"/>
        <end position="196"/>
    </location>
</feature>
<dbReference type="Pfam" id="PF00046">
    <property type="entry name" value="Homeodomain"/>
    <property type="match status" value="1"/>
</dbReference>
<evidence type="ECO:0000256" key="5">
    <source>
        <dbReference type="ARBA" id="ARBA00023242"/>
    </source>
</evidence>
<feature type="region of interest" description="Disordered" evidence="8">
    <location>
        <begin position="212"/>
        <end position="245"/>
    </location>
</feature>
<evidence type="ECO:0000256" key="8">
    <source>
        <dbReference type="SAM" id="MobiDB-lite"/>
    </source>
</evidence>
<dbReference type="AlphaFoldDB" id="A0A8J5R177"/>
<dbReference type="InterPro" id="IPR001356">
    <property type="entry name" value="HD"/>
</dbReference>